<evidence type="ECO:0000313" key="2">
    <source>
        <dbReference type="Proteomes" id="UP001630127"/>
    </source>
</evidence>
<dbReference type="EMBL" id="JBJUIK010000003">
    <property type="protein sequence ID" value="KAL3532601.1"/>
    <property type="molecule type" value="Genomic_DNA"/>
</dbReference>
<sequence length="108" mass="12425">MENDNGKWLPNLNGKMQRITSPKPALELGVELQLKGFALEGTVVEREFEYFSSLGPPRDDIRQGMKDREVSQVWWVRRSGNRAARLVAKMALECNDSVVFCRRLFLLN</sequence>
<dbReference type="Proteomes" id="UP001630127">
    <property type="component" value="Unassembled WGS sequence"/>
</dbReference>
<keyword evidence="2" id="KW-1185">Reference proteome</keyword>
<protein>
    <recommendedName>
        <fullName evidence="3">RNase H type-1 domain-containing protein</fullName>
    </recommendedName>
</protein>
<reference evidence="1 2" key="1">
    <citation type="submission" date="2024-11" db="EMBL/GenBank/DDBJ databases">
        <title>A near-complete genome assembly of Cinchona calisaya.</title>
        <authorList>
            <person name="Lian D.C."/>
            <person name="Zhao X.W."/>
            <person name="Wei L."/>
        </authorList>
    </citation>
    <scope>NUCLEOTIDE SEQUENCE [LARGE SCALE GENOMIC DNA]</scope>
    <source>
        <tissue evidence="1">Nenye</tissue>
    </source>
</reference>
<evidence type="ECO:0000313" key="1">
    <source>
        <dbReference type="EMBL" id="KAL3532601.1"/>
    </source>
</evidence>
<dbReference type="AlphaFoldDB" id="A0ABD3AN51"/>
<comment type="caution">
    <text evidence="1">The sequence shown here is derived from an EMBL/GenBank/DDBJ whole genome shotgun (WGS) entry which is preliminary data.</text>
</comment>
<name>A0ABD3AN51_9GENT</name>
<organism evidence="1 2">
    <name type="scientific">Cinchona calisaya</name>
    <dbReference type="NCBI Taxonomy" id="153742"/>
    <lineage>
        <taxon>Eukaryota</taxon>
        <taxon>Viridiplantae</taxon>
        <taxon>Streptophyta</taxon>
        <taxon>Embryophyta</taxon>
        <taxon>Tracheophyta</taxon>
        <taxon>Spermatophyta</taxon>
        <taxon>Magnoliopsida</taxon>
        <taxon>eudicotyledons</taxon>
        <taxon>Gunneridae</taxon>
        <taxon>Pentapetalae</taxon>
        <taxon>asterids</taxon>
        <taxon>lamiids</taxon>
        <taxon>Gentianales</taxon>
        <taxon>Rubiaceae</taxon>
        <taxon>Cinchonoideae</taxon>
        <taxon>Cinchoneae</taxon>
        <taxon>Cinchona</taxon>
    </lineage>
</organism>
<gene>
    <name evidence="1" type="ORF">ACH5RR_006122</name>
</gene>
<proteinExistence type="predicted"/>
<evidence type="ECO:0008006" key="3">
    <source>
        <dbReference type="Google" id="ProtNLM"/>
    </source>
</evidence>
<accession>A0ABD3AN51</accession>